<dbReference type="RefSeq" id="WP_369288753.1">
    <property type="nucleotide sequence ID" value="NZ_JBFTEG010000015.1"/>
</dbReference>
<evidence type="ECO:0000256" key="7">
    <source>
        <dbReference type="ARBA" id="ARBA00023125"/>
    </source>
</evidence>
<evidence type="ECO:0000256" key="4">
    <source>
        <dbReference type="ARBA" id="ARBA00022723"/>
    </source>
</evidence>
<dbReference type="Proteomes" id="UP001560296">
    <property type="component" value="Unassembled WGS sequence"/>
</dbReference>
<evidence type="ECO:0000256" key="6">
    <source>
        <dbReference type="ARBA" id="ARBA00023015"/>
    </source>
</evidence>
<keyword evidence="5" id="KW-0476">Mercury</keyword>
<evidence type="ECO:0000256" key="1">
    <source>
        <dbReference type="ARBA" id="ARBA00017146"/>
    </source>
</evidence>
<keyword evidence="13" id="KW-1185">Reference proteome</keyword>
<comment type="function">
    <text evidence="10">Mediates the mercuric-dependent induction of mercury resistance operon. In the absence of mercury MerR represses transcription by binding tightly to the mer operator region; when mercury is present the dimeric complex binds a single ion and becomes a potent transcriptional activator, while remaining bound to the mer site.</text>
</comment>
<keyword evidence="3" id="KW-0678">Repressor</keyword>
<evidence type="ECO:0000256" key="8">
    <source>
        <dbReference type="ARBA" id="ARBA00023159"/>
    </source>
</evidence>
<dbReference type="InterPro" id="IPR009061">
    <property type="entry name" value="DNA-bd_dom_put_sf"/>
</dbReference>
<evidence type="ECO:0000256" key="9">
    <source>
        <dbReference type="ARBA" id="ARBA00023163"/>
    </source>
</evidence>
<keyword evidence="6" id="KW-0805">Transcription regulation</keyword>
<evidence type="ECO:0000256" key="5">
    <source>
        <dbReference type="ARBA" id="ARBA00022914"/>
    </source>
</evidence>
<keyword evidence="2" id="KW-0475">Mercuric resistance</keyword>
<evidence type="ECO:0000259" key="11">
    <source>
        <dbReference type="PROSITE" id="PS50937"/>
    </source>
</evidence>
<keyword evidence="9" id="KW-0804">Transcription</keyword>
<dbReference type="Pfam" id="PF09278">
    <property type="entry name" value="MerR-DNA-bind"/>
    <property type="match status" value="1"/>
</dbReference>
<dbReference type="InterPro" id="IPR015358">
    <property type="entry name" value="Tscrpt_reg_MerR_DNA-bd"/>
</dbReference>
<sequence length="132" mass="14415">MAVGLTIGQLAKAAGVTVETIRYYQRRSLLIEPSKPLGGHRRYPQEMVRRLHFIKRAQALGFTLSEVEDLLALDGASACSATRALAAHKREAIEKKIDDLAAMRGALDRLIRQCDQGGGKAGCPTINTLDRD</sequence>
<name>A0ABV3Z0G3_9PSED</name>
<keyword evidence="7" id="KW-0238">DNA-binding</keyword>
<comment type="caution">
    <text evidence="12">The sequence shown here is derived from an EMBL/GenBank/DDBJ whole genome shotgun (WGS) entry which is preliminary data.</text>
</comment>
<dbReference type="PRINTS" id="PR00040">
    <property type="entry name" value="HTHMERR"/>
</dbReference>
<dbReference type="SUPFAM" id="SSF46955">
    <property type="entry name" value="Putative DNA-binding domain"/>
    <property type="match status" value="1"/>
</dbReference>
<evidence type="ECO:0000256" key="3">
    <source>
        <dbReference type="ARBA" id="ARBA00022491"/>
    </source>
</evidence>
<evidence type="ECO:0000313" key="13">
    <source>
        <dbReference type="Proteomes" id="UP001560296"/>
    </source>
</evidence>
<evidence type="ECO:0000256" key="2">
    <source>
        <dbReference type="ARBA" id="ARBA00022466"/>
    </source>
</evidence>
<proteinExistence type="predicted"/>
<dbReference type="InterPro" id="IPR011794">
    <property type="entry name" value="MerR"/>
</dbReference>
<reference evidence="12 13" key="1">
    <citation type="submission" date="2024-07" db="EMBL/GenBank/DDBJ databases">
        <authorList>
            <person name="Li M."/>
        </authorList>
    </citation>
    <scope>NUCLEOTIDE SEQUENCE [LARGE SCALE GENOMIC DNA]</scope>
    <source>
        <strain evidence="12 13">25A3E</strain>
    </source>
</reference>
<evidence type="ECO:0000256" key="10">
    <source>
        <dbReference type="ARBA" id="ARBA00024874"/>
    </source>
</evidence>
<protein>
    <recommendedName>
        <fullName evidence="1">Mercuric resistance operon regulatory protein</fullName>
    </recommendedName>
</protein>
<gene>
    <name evidence="12" type="primary">merR</name>
    <name evidence="12" type="ORF">AB5S05_17235</name>
</gene>
<dbReference type="CDD" id="cd04783">
    <property type="entry name" value="HTH_MerR1"/>
    <property type="match status" value="1"/>
</dbReference>
<dbReference type="PANTHER" id="PTHR30204:SF69">
    <property type="entry name" value="MERR-FAMILY TRANSCRIPTIONAL REGULATOR"/>
    <property type="match status" value="1"/>
</dbReference>
<dbReference type="PROSITE" id="PS50937">
    <property type="entry name" value="HTH_MERR_2"/>
    <property type="match status" value="1"/>
</dbReference>
<dbReference type="Pfam" id="PF00376">
    <property type="entry name" value="MerR"/>
    <property type="match status" value="1"/>
</dbReference>
<dbReference type="Gene3D" id="1.10.1660.10">
    <property type="match status" value="1"/>
</dbReference>
<accession>A0ABV3Z0G3</accession>
<dbReference type="SMART" id="SM00422">
    <property type="entry name" value="HTH_MERR"/>
    <property type="match status" value="1"/>
</dbReference>
<dbReference type="PANTHER" id="PTHR30204">
    <property type="entry name" value="REDOX-CYCLING DRUG-SENSING TRANSCRIPTIONAL ACTIVATOR SOXR"/>
    <property type="match status" value="1"/>
</dbReference>
<evidence type="ECO:0000313" key="12">
    <source>
        <dbReference type="EMBL" id="MEX6503812.1"/>
    </source>
</evidence>
<organism evidence="12 13">
    <name type="scientific">Pseudomonas zhanjiangensis</name>
    <dbReference type="NCBI Taxonomy" id="3239015"/>
    <lineage>
        <taxon>Bacteria</taxon>
        <taxon>Pseudomonadati</taxon>
        <taxon>Pseudomonadota</taxon>
        <taxon>Gammaproteobacteria</taxon>
        <taxon>Pseudomonadales</taxon>
        <taxon>Pseudomonadaceae</taxon>
        <taxon>Pseudomonas</taxon>
    </lineage>
</organism>
<keyword evidence="8" id="KW-0010">Activator</keyword>
<dbReference type="InterPro" id="IPR000551">
    <property type="entry name" value="MerR-type_HTH_dom"/>
</dbReference>
<dbReference type="NCBIfam" id="TIGR02051">
    <property type="entry name" value="MerR"/>
    <property type="match status" value="1"/>
</dbReference>
<dbReference type="EMBL" id="JBFTEG010000015">
    <property type="protein sequence ID" value="MEX6503812.1"/>
    <property type="molecule type" value="Genomic_DNA"/>
</dbReference>
<keyword evidence="4" id="KW-0479">Metal-binding</keyword>
<dbReference type="InterPro" id="IPR047057">
    <property type="entry name" value="MerR_fam"/>
</dbReference>
<feature type="domain" description="HTH merR-type" evidence="11">
    <location>
        <begin position="4"/>
        <end position="73"/>
    </location>
</feature>